<proteinExistence type="predicted"/>
<gene>
    <name evidence="2" type="ORF">AYI70_g4686</name>
</gene>
<reference evidence="2 3" key="1">
    <citation type="submission" date="2017-01" db="EMBL/GenBank/DDBJ databases">
        <authorList>
            <person name="Mah S.A."/>
            <person name="Swanson W.J."/>
            <person name="Moy G.W."/>
            <person name="Vacquier V.D."/>
        </authorList>
    </citation>
    <scope>NUCLEOTIDE SEQUENCE [LARGE SCALE GENOMIC DNA]</scope>
    <source>
        <strain evidence="2 3">GSMNP</strain>
    </source>
</reference>
<dbReference type="OrthoDB" id="747253at2759"/>
<accession>A0A1R1XXW2</accession>
<evidence type="ECO:0000313" key="3">
    <source>
        <dbReference type="Proteomes" id="UP000187283"/>
    </source>
</evidence>
<evidence type="ECO:0000256" key="1">
    <source>
        <dbReference type="SAM" id="MobiDB-lite"/>
    </source>
</evidence>
<comment type="caution">
    <text evidence="2">The sequence shown here is derived from an EMBL/GenBank/DDBJ whole genome shotgun (WGS) entry which is preliminary data.</text>
</comment>
<dbReference type="Proteomes" id="UP000187283">
    <property type="component" value="Unassembled WGS sequence"/>
</dbReference>
<dbReference type="AlphaFoldDB" id="A0A1R1XXW2"/>
<evidence type="ECO:0000313" key="2">
    <source>
        <dbReference type="EMBL" id="OMJ19510.1"/>
    </source>
</evidence>
<protein>
    <submittedName>
        <fullName evidence="2">Uncharacterized protein</fullName>
    </submittedName>
</protein>
<feature type="compositionally biased region" description="Acidic residues" evidence="1">
    <location>
        <begin position="121"/>
        <end position="130"/>
    </location>
</feature>
<organism evidence="2 3">
    <name type="scientific">Smittium culicis</name>
    <dbReference type="NCBI Taxonomy" id="133412"/>
    <lineage>
        <taxon>Eukaryota</taxon>
        <taxon>Fungi</taxon>
        <taxon>Fungi incertae sedis</taxon>
        <taxon>Zoopagomycota</taxon>
        <taxon>Kickxellomycotina</taxon>
        <taxon>Harpellomycetes</taxon>
        <taxon>Harpellales</taxon>
        <taxon>Legeriomycetaceae</taxon>
        <taxon>Smittium</taxon>
    </lineage>
</organism>
<feature type="region of interest" description="Disordered" evidence="1">
    <location>
        <begin position="109"/>
        <end position="138"/>
    </location>
</feature>
<dbReference type="STRING" id="133412.A0A1R1XXW2"/>
<dbReference type="EMBL" id="LSSN01001467">
    <property type="protein sequence ID" value="OMJ19510.1"/>
    <property type="molecule type" value="Genomic_DNA"/>
</dbReference>
<sequence length="292" mass="32906">MSCFLNPLVFGLEEQDDSGTSNIINKLVASKTAKRGSFLNTTDRNTSNVKIKKDPVIVITDYEKLTEDDLRKEKKREALRLEEKNKMDLSLHELSVNIDVSTEKSKPDKLNVMSEGSGDGIVDDEVEGEDLTPSPESVKNNSELKIQFEKIEYLLKGIIERLIYSIFASVSRYFLIEGAICLTGKHNSDESFSAASINPNLPKVNSGRKKSSFSLYSLFEKILVIEDDPIYPPISMDHIINMLEYLHSALIMFNVPKFISNGILSTCINALYHNTLNSFIYQNKCNCEKKGM</sequence>
<keyword evidence="3" id="KW-1185">Reference proteome</keyword>
<name>A0A1R1XXW2_9FUNG</name>